<evidence type="ECO:0000256" key="2">
    <source>
        <dbReference type="ARBA" id="ARBA00022679"/>
    </source>
</evidence>
<proteinExistence type="inferred from homology"/>
<keyword evidence="4" id="KW-0326">Glycosidase</keyword>
<protein>
    <submittedName>
        <fullName evidence="4">Glycosidase-like protein</fullName>
    </submittedName>
</protein>
<dbReference type="SUPFAM" id="SSF75005">
    <property type="entry name" value="Arabinanase/levansucrase/invertase"/>
    <property type="match status" value="1"/>
</dbReference>
<evidence type="ECO:0000256" key="1">
    <source>
        <dbReference type="ARBA" id="ARBA00022676"/>
    </source>
</evidence>
<dbReference type="Pfam" id="PF04041">
    <property type="entry name" value="Glyco_hydro_130"/>
    <property type="match status" value="1"/>
</dbReference>
<dbReference type="InterPro" id="IPR023296">
    <property type="entry name" value="Glyco_hydro_beta-prop_sf"/>
</dbReference>
<name>A0A7Y6A3I1_9CELL</name>
<dbReference type="PANTHER" id="PTHR34106:SF4">
    <property type="entry name" value="BLL5143 PROTEIN"/>
    <property type="match status" value="1"/>
</dbReference>
<dbReference type="PANTHER" id="PTHR34106">
    <property type="entry name" value="GLYCOSIDASE"/>
    <property type="match status" value="1"/>
</dbReference>
<keyword evidence="4" id="KW-0378">Hydrolase</keyword>
<dbReference type="Gene3D" id="2.115.10.20">
    <property type="entry name" value="Glycosyl hydrolase domain, family 43"/>
    <property type="match status" value="1"/>
</dbReference>
<evidence type="ECO:0000313" key="4">
    <source>
        <dbReference type="EMBL" id="NUU17824.1"/>
    </source>
</evidence>
<dbReference type="EMBL" id="JABMCI010000065">
    <property type="protein sequence ID" value="NUU17824.1"/>
    <property type="molecule type" value="Genomic_DNA"/>
</dbReference>
<organism evidence="4 5">
    <name type="scientific">Cellulomonas humilata</name>
    <dbReference type="NCBI Taxonomy" id="144055"/>
    <lineage>
        <taxon>Bacteria</taxon>
        <taxon>Bacillati</taxon>
        <taxon>Actinomycetota</taxon>
        <taxon>Actinomycetes</taxon>
        <taxon>Micrococcales</taxon>
        <taxon>Cellulomonadaceae</taxon>
        <taxon>Cellulomonas</taxon>
    </lineage>
</organism>
<keyword evidence="2" id="KW-0808">Transferase</keyword>
<evidence type="ECO:0000256" key="3">
    <source>
        <dbReference type="ARBA" id="ARBA00024356"/>
    </source>
</evidence>
<sequence>MTTVEARPLLRRTPHVLRPDASRVVSTPFLPGVEIEGAGLSRRAVVLARLLALPDAEVDAALIDVLTSFSTRHDDLVGLLDERYALVAPHVEGADGLSLERRRLIGACMSQEYAIESAALFNPSMVAHPDQGGLPVGAVRFVMSVRGVGEGHVSCVELRTGVVDAADVLTFDTPGPTTSVAVRHEIEHSRADLLRQSGELAGDRDDDDARLRGLPASFPAVAVEGSARLAWLASCSYDATFPAAASVDSRVLLPGSPAERNGIEDLRLVEVEHTEGQRGFLGTYTAFDGQSVAPHLLATDDFTTFRMRRLSGPGAKNKGMALFPRRVGGQYLALSRWDRESNSLAASPDLQHWEDLGTLSAPMWAWEIIQVGNCGSPIETPEGWLVLTHGVGPMRQYGIGAMLLDLEDPRRVLGSLRSPLLTPSADERDGYVPNVVYTCGALLHGDTLVLPYGCSDAAIRVALVDVPQLLTAILAG</sequence>
<accession>A0A7Y6A3I1</accession>
<comment type="similarity">
    <text evidence="3">Belongs to the glycosyl hydrolase 130 family.</text>
</comment>
<keyword evidence="5" id="KW-1185">Reference proteome</keyword>
<dbReference type="CDD" id="cd18613">
    <property type="entry name" value="GH130"/>
    <property type="match status" value="1"/>
</dbReference>
<dbReference type="Proteomes" id="UP000565724">
    <property type="component" value="Unassembled WGS sequence"/>
</dbReference>
<dbReference type="AlphaFoldDB" id="A0A7Y6A3I1"/>
<dbReference type="RefSeq" id="WP_175347786.1">
    <property type="nucleotide sequence ID" value="NZ_JABMCI010000065.1"/>
</dbReference>
<reference evidence="4 5" key="1">
    <citation type="submission" date="2020-05" db="EMBL/GenBank/DDBJ databases">
        <title>Genome Sequencing of Type Strains.</title>
        <authorList>
            <person name="Lemaire J.F."/>
            <person name="Inderbitzin P."/>
            <person name="Gregorio O.A."/>
            <person name="Collins S.B."/>
            <person name="Wespe N."/>
            <person name="Knight-Connoni V."/>
        </authorList>
    </citation>
    <scope>NUCLEOTIDE SEQUENCE [LARGE SCALE GENOMIC DNA]</scope>
    <source>
        <strain evidence="4 5">ATCC 25174</strain>
    </source>
</reference>
<gene>
    <name evidence="4" type="ORF">HP550_11255</name>
</gene>
<dbReference type="GO" id="GO:0016757">
    <property type="term" value="F:glycosyltransferase activity"/>
    <property type="evidence" value="ECO:0007669"/>
    <property type="project" value="UniProtKB-KW"/>
</dbReference>
<comment type="caution">
    <text evidence="4">The sequence shown here is derived from an EMBL/GenBank/DDBJ whole genome shotgun (WGS) entry which is preliminary data.</text>
</comment>
<evidence type="ECO:0000313" key="5">
    <source>
        <dbReference type="Proteomes" id="UP000565724"/>
    </source>
</evidence>
<dbReference type="InterPro" id="IPR007184">
    <property type="entry name" value="Mannoside_phosphorylase"/>
</dbReference>
<dbReference type="GO" id="GO:0016798">
    <property type="term" value="F:hydrolase activity, acting on glycosyl bonds"/>
    <property type="evidence" value="ECO:0007669"/>
    <property type="project" value="UniProtKB-KW"/>
</dbReference>
<keyword evidence="1" id="KW-0328">Glycosyltransferase</keyword>